<accession>A0A350HC88</accession>
<dbReference type="PANTHER" id="PTHR42806">
    <property type="entry name" value="GLYCINE CLEAVAGE SYSTEM P-PROTEIN"/>
    <property type="match status" value="1"/>
</dbReference>
<dbReference type="InterPro" id="IPR015422">
    <property type="entry name" value="PyrdxlP-dep_Trfase_small"/>
</dbReference>
<evidence type="ECO:0000313" key="1">
    <source>
        <dbReference type="EMBL" id="HAV93154.1"/>
    </source>
</evidence>
<dbReference type="GO" id="GO:0004375">
    <property type="term" value="F:glycine dehydrogenase (decarboxylating) activity"/>
    <property type="evidence" value="ECO:0007669"/>
    <property type="project" value="InterPro"/>
</dbReference>
<reference evidence="1 2" key="1">
    <citation type="journal article" date="2018" name="Nat. Biotechnol.">
        <title>A standardized bacterial taxonomy based on genome phylogeny substantially revises the tree of life.</title>
        <authorList>
            <person name="Parks D.H."/>
            <person name="Chuvochina M."/>
            <person name="Waite D.W."/>
            <person name="Rinke C."/>
            <person name="Skarshewski A."/>
            <person name="Chaumeil P.A."/>
            <person name="Hugenholtz P."/>
        </authorList>
    </citation>
    <scope>NUCLEOTIDE SEQUENCE [LARGE SCALE GENOMIC DNA]</scope>
    <source>
        <strain evidence="1">UBA9956</strain>
    </source>
</reference>
<dbReference type="EMBL" id="DMZY01000245">
    <property type="protein sequence ID" value="HAV93154.1"/>
    <property type="molecule type" value="Genomic_DNA"/>
</dbReference>
<dbReference type="Gene3D" id="3.90.1150.10">
    <property type="entry name" value="Aspartate Aminotransferase, domain 1"/>
    <property type="match status" value="1"/>
</dbReference>
<dbReference type="GO" id="GO:0009116">
    <property type="term" value="P:nucleoside metabolic process"/>
    <property type="evidence" value="ECO:0007669"/>
    <property type="project" value="InterPro"/>
</dbReference>
<dbReference type="Proteomes" id="UP000264062">
    <property type="component" value="Unassembled WGS sequence"/>
</dbReference>
<organism evidence="1 2">
    <name type="scientific">candidate division WOR-3 bacterium</name>
    <dbReference type="NCBI Taxonomy" id="2052148"/>
    <lineage>
        <taxon>Bacteria</taxon>
        <taxon>Bacteria division WOR-3</taxon>
    </lineage>
</organism>
<comment type="caution">
    <text evidence="1">The sequence shown here is derived from an EMBL/GenBank/DDBJ whole genome shotgun (WGS) entry which is preliminary data.</text>
</comment>
<dbReference type="AlphaFoldDB" id="A0A350HC88"/>
<protein>
    <submittedName>
        <fullName evidence="1">Glycine dehydrogenase</fullName>
    </submittedName>
</protein>
<dbReference type="InterPro" id="IPR023010">
    <property type="entry name" value="GcvPA"/>
</dbReference>
<dbReference type="SUPFAM" id="SSF53383">
    <property type="entry name" value="PLP-dependent transferases"/>
    <property type="match status" value="1"/>
</dbReference>
<proteinExistence type="predicted"/>
<gene>
    <name evidence="1" type="ORF">DCW38_08270</name>
</gene>
<dbReference type="PANTHER" id="PTHR42806:SF1">
    <property type="entry name" value="GLYCINE DEHYDROGENASE (DECARBOXYLATING)"/>
    <property type="match status" value="1"/>
</dbReference>
<feature type="non-terminal residue" evidence="1">
    <location>
        <position position="1"/>
    </location>
</feature>
<dbReference type="InterPro" id="IPR015424">
    <property type="entry name" value="PyrdxlP-dep_Trfase"/>
</dbReference>
<evidence type="ECO:0000313" key="2">
    <source>
        <dbReference type="Proteomes" id="UP000264062"/>
    </source>
</evidence>
<name>A0A350HC88_UNCW3</name>
<sequence>GKAGLKQVAGDSLLSAHYLSEQISKTKVKLVYPDKEFFNEFAVKIDNLDNVYSKMKERGFLIGVKLERFGKEFRETLLMACTEKRSKDEIDLLIKNLKEVI</sequence>